<reference evidence="7" key="1">
    <citation type="journal article" date="2019" name="Int. J. Syst. Evol. Microbiol.">
        <title>The Global Catalogue of Microorganisms (GCM) 10K type strain sequencing project: providing services to taxonomists for standard genome sequencing and annotation.</title>
        <authorList>
            <consortium name="The Broad Institute Genomics Platform"/>
            <consortium name="The Broad Institute Genome Sequencing Center for Infectious Disease"/>
            <person name="Wu L."/>
            <person name="Ma J."/>
        </authorList>
    </citation>
    <scope>NUCLEOTIDE SEQUENCE [LARGE SCALE GENOMIC DNA]</scope>
    <source>
        <strain evidence="7">JCM 9371</strain>
    </source>
</reference>
<organism evidence="6 7">
    <name type="scientific">Actinomadura fibrosa</name>
    <dbReference type="NCBI Taxonomy" id="111802"/>
    <lineage>
        <taxon>Bacteria</taxon>
        <taxon>Bacillati</taxon>
        <taxon>Actinomycetota</taxon>
        <taxon>Actinomycetes</taxon>
        <taxon>Streptosporangiales</taxon>
        <taxon>Thermomonosporaceae</taxon>
        <taxon>Actinomadura</taxon>
    </lineage>
</organism>
<dbReference type="Pfam" id="PF25872">
    <property type="entry name" value="HTH_77"/>
    <property type="match status" value="1"/>
</dbReference>
<dbReference type="InterPro" id="IPR005158">
    <property type="entry name" value="BTAD"/>
</dbReference>
<dbReference type="SUPFAM" id="SSF48452">
    <property type="entry name" value="TPR-like"/>
    <property type="match status" value="2"/>
</dbReference>
<dbReference type="Gene3D" id="3.40.50.300">
    <property type="entry name" value="P-loop containing nucleotide triphosphate hydrolases"/>
    <property type="match status" value="1"/>
</dbReference>
<dbReference type="InterPro" id="IPR027417">
    <property type="entry name" value="P-loop_NTPase"/>
</dbReference>
<dbReference type="InterPro" id="IPR058852">
    <property type="entry name" value="HTH_77"/>
</dbReference>
<evidence type="ECO:0000259" key="5">
    <source>
        <dbReference type="SMART" id="SM01043"/>
    </source>
</evidence>
<accession>A0ABW2XH34</accession>
<evidence type="ECO:0000256" key="3">
    <source>
        <dbReference type="SAM" id="MobiDB-lite"/>
    </source>
</evidence>
<evidence type="ECO:0000256" key="1">
    <source>
        <dbReference type="ARBA" id="ARBA00005820"/>
    </source>
</evidence>
<dbReference type="SUPFAM" id="SSF52540">
    <property type="entry name" value="P-loop containing nucleoside triphosphate hydrolases"/>
    <property type="match status" value="1"/>
</dbReference>
<feature type="compositionally biased region" description="Low complexity" evidence="3">
    <location>
        <begin position="1062"/>
        <end position="1073"/>
    </location>
</feature>
<feature type="domain" description="OmpR/PhoB-type" evidence="4">
    <location>
        <begin position="15"/>
        <end position="84"/>
    </location>
</feature>
<feature type="region of interest" description="Disordered" evidence="3">
    <location>
        <begin position="1049"/>
        <end position="1073"/>
    </location>
</feature>
<keyword evidence="7" id="KW-1185">Reference proteome</keyword>
<proteinExistence type="inferred from homology"/>
<protein>
    <submittedName>
        <fullName evidence="6">BTAD domain-containing putative transcriptional regulator</fullName>
    </submittedName>
</protein>
<dbReference type="RefSeq" id="WP_131755216.1">
    <property type="nucleotide sequence ID" value="NZ_CAACUY010000004.1"/>
</dbReference>
<evidence type="ECO:0000259" key="4">
    <source>
        <dbReference type="SMART" id="SM00862"/>
    </source>
</evidence>
<feature type="compositionally biased region" description="Basic and acidic residues" evidence="3">
    <location>
        <begin position="1049"/>
        <end position="1061"/>
    </location>
</feature>
<dbReference type="EMBL" id="JBHTGP010000006">
    <property type="protein sequence ID" value="MFD0685788.1"/>
    <property type="molecule type" value="Genomic_DNA"/>
</dbReference>
<gene>
    <name evidence="6" type="ORF">ACFQZM_14885</name>
</gene>
<dbReference type="SMART" id="SM01043">
    <property type="entry name" value="BTAD"/>
    <property type="match status" value="1"/>
</dbReference>
<dbReference type="PANTHER" id="PTHR47691:SF3">
    <property type="entry name" value="HTH-TYPE TRANSCRIPTIONAL REGULATOR RV0890C-RELATED"/>
    <property type="match status" value="1"/>
</dbReference>
<dbReference type="Proteomes" id="UP001597063">
    <property type="component" value="Unassembled WGS sequence"/>
</dbReference>
<feature type="domain" description="Bacterial transcriptional activator" evidence="5">
    <location>
        <begin position="91"/>
        <end position="235"/>
    </location>
</feature>
<dbReference type="Gene3D" id="1.25.40.10">
    <property type="entry name" value="Tetratricopeptide repeat domain"/>
    <property type="match status" value="2"/>
</dbReference>
<dbReference type="PANTHER" id="PTHR47691">
    <property type="entry name" value="REGULATOR-RELATED"/>
    <property type="match status" value="1"/>
</dbReference>
<sequence>MGVELVLLGRVAYRGVEISSPRVRGLLALLAGERAGLGVGRLVEGLWPDGRPEHPAKALQVLVSRARARLGAGVIASTPSGYRLALAEDAVDVWAVLVSASECARSVRAGDHAAALAHAEAGLALWDGPPEVSCGEDPLSRLRAERAVTYRELLRARGLALSRLGRRAEAVDVLTGLARERPRDEEVLLELLRCEAATTGASSALARYEAYRRALRDELGTDPGAALQAVQRELLQEGAPTVRRGIRHEPNPLLGRDRDLAAVRELLGTSRVTSIVGPGGLGKTRLANAVAREAEQRTVHVVALAGVARDEDVVAEVASVVGVGEPQPPSGRLGQVADPVAGIAEALGTGGALLVLDNCEHVVRGAAGLVGALVAMTRDLRVLTTGRAPLGLSSESVYPLPELDLPTAVELFRQRARAARPGAGLPADAVEEVCRHLDGLPLAVELAAARVRVMSVPEIARRLDDRFALLRGGARDAPERHRTMRAVVDWSWNILGPSGRAAMRALSVFPGGFTADAAEYLLAGDDDVLTVLQDLVDQSLIEAVGTGLGTRFRMLETVREFSAAHREAAGESGRVVDGLLAWARDFGAAHHEAIFGGDPFPAMELFRAEQDNLLLALRHGLARRDGPSVAAVTAVLAGLMTVETAFGRLATLSGDVAGLLSRYRPAPDGVDVTRTALALCTMAMYLLKGAHAMRTLVALRRLPTAPPTTPARAIAAMVRDSPELLRPGSTALDDLCRGDDPLLAGIAAGVVGYILEREGDLEGALKVAGMMLQALDDRESRWLRTLAHARLGELHLQLDDGARSKHHLRAALRELERFDPGDTMGVRWGMTVAHLQLGEIDEAEHWLRQSATSGPYGPDVAFGAATFDLGAHAEIALARGETEAGLRLWRQAAARLEDADSPVPSLGRGMDPWTLETHCAAVIAHARHGRPEAVERIAAGLPAGLAGMLAEPCPPAPPFFMDLPVCGSLLLALASMDLARAPSPPVRARAARMIALAERFRFFKTFQPTMSTAHARRAAEDADGPAYSAAVSEYAGLDREALRAAARAILRDRATGTDRGRTATSTRGSPPAR</sequence>
<dbReference type="SMART" id="SM00862">
    <property type="entry name" value="Trans_reg_C"/>
    <property type="match status" value="1"/>
</dbReference>
<dbReference type="InterPro" id="IPR036388">
    <property type="entry name" value="WH-like_DNA-bd_sf"/>
</dbReference>
<dbReference type="Pfam" id="PF03704">
    <property type="entry name" value="BTAD"/>
    <property type="match status" value="1"/>
</dbReference>
<evidence type="ECO:0000313" key="6">
    <source>
        <dbReference type="EMBL" id="MFD0685788.1"/>
    </source>
</evidence>
<dbReference type="Gene3D" id="1.10.10.10">
    <property type="entry name" value="Winged helix-like DNA-binding domain superfamily/Winged helix DNA-binding domain"/>
    <property type="match status" value="1"/>
</dbReference>
<comment type="caution">
    <text evidence="6">The sequence shown here is derived from an EMBL/GenBank/DDBJ whole genome shotgun (WGS) entry which is preliminary data.</text>
</comment>
<dbReference type="InterPro" id="IPR001867">
    <property type="entry name" value="OmpR/PhoB-type_DNA-bd"/>
</dbReference>
<evidence type="ECO:0000313" key="7">
    <source>
        <dbReference type="Proteomes" id="UP001597063"/>
    </source>
</evidence>
<evidence type="ECO:0000256" key="2">
    <source>
        <dbReference type="ARBA" id="ARBA00023125"/>
    </source>
</evidence>
<dbReference type="InterPro" id="IPR011990">
    <property type="entry name" value="TPR-like_helical_dom_sf"/>
</dbReference>
<comment type="similarity">
    <text evidence="1">Belongs to the AfsR/DnrI/RedD regulatory family.</text>
</comment>
<name>A0ABW2XH34_9ACTN</name>
<keyword evidence="2" id="KW-0238">DNA-binding</keyword>